<feature type="coiled-coil region" evidence="1">
    <location>
        <begin position="397"/>
        <end position="424"/>
    </location>
</feature>
<feature type="compositionally biased region" description="Low complexity" evidence="2">
    <location>
        <begin position="515"/>
        <end position="530"/>
    </location>
</feature>
<dbReference type="Proteomes" id="UP000654370">
    <property type="component" value="Unassembled WGS sequence"/>
</dbReference>
<protein>
    <recommendedName>
        <fullName evidence="3">TRIP4/RQT4 C2HC5-type zinc finger domain-containing protein</fullName>
    </recommendedName>
</protein>
<dbReference type="GO" id="GO:0180022">
    <property type="term" value="C:RQC-trigger complex"/>
    <property type="evidence" value="ECO:0007669"/>
    <property type="project" value="InterPro"/>
</dbReference>
<dbReference type="AlphaFoldDB" id="A0A8H7U8Y9"/>
<gene>
    <name evidence="4" type="ORF">INT43_000109</name>
</gene>
<dbReference type="InterPro" id="IPR039128">
    <property type="entry name" value="TRIP4-like"/>
</dbReference>
<dbReference type="OrthoDB" id="338816at2759"/>
<feature type="domain" description="TRIP4/RQT4 C2HC5-type zinc finger" evidence="3">
    <location>
        <begin position="236"/>
        <end position="287"/>
    </location>
</feature>
<feature type="compositionally biased region" description="Polar residues" evidence="2">
    <location>
        <begin position="474"/>
        <end position="489"/>
    </location>
</feature>
<accession>A0A8H7U8Y9</accession>
<evidence type="ECO:0000256" key="2">
    <source>
        <dbReference type="SAM" id="MobiDB-lite"/>
    </source>
</evidence>
<feature type="region of interest" description="Disordered" evidence="2">
    <location>
        <begin position="297"/>
        <end position="318"/>
    </location>
</feature>
<dbReference type="GO" id="GO:0072344">
    <property type="term" value="P:rescue of stalled ribosome"/>
    <property type="evidence" value="ECO:0007669"/>
    <property type="project" value="InterPro"/>
</dbReference>
<reference evidence="4" key="1">
    <citation type="submission" date="2020-12" db="EMBL/GenBank/DDBJ databases">
        <title>Metabolic potential, ecology and presence of endohyphal bacteria is reflected in genomic diversity of Mucoromycotina.</title>
        <authorList>
            <person name="Muszewska A."/>
            <person name="Okrasinska A."/>
            <person name="Steczkiewicz K."/>
            <person name="Drgas O."/>
            <person name="Orlowska M."/>
            <person name="Perlinska-Lenart U."/>
            <person name="Aleksandrzak-Piekarczyk T."/>
            <person name="Szatraj K."/>
            <person name="Zielenkiewicz U."/>
            <person name="Pilsyk S."/>
            <person name="Malc E."/>
            <person name="Mieczkowski P."/>
            <person name="Kruszewska J.S."/>
            <person name="Biernat P."/>
            <person name="Pawlowska J."/>
        </authorList>
    </citation>
    <scope>NUCLEOTIDE SEQUENCE</scope>
    <source>
        <strain evidence="4">WA0000067209</strain>
    </source>
</reference>
<dbReference type="Pfam" id="PF06221">
    <property type="entry name" value="zf-C2HC5"/>
    <property type="match status" value="1"/>
</dbReference>
<comment type="caution">
    <text evidence="4">The sequence shown here is derived from an EMBL/GenBank/DDBJ whole genome shotgun (WGS) entry which is preliminary data.</text>
</comment>
<proteinExistence type="predicted"/>
<evidence type="ECO:0000313" key="4">
    <source>
        <dbReference type="EMBL" id="KAG2172762.1"/>
    </source>
</evidence>
<feature type="coiled-coil region" evidence="1">
    <location>
        <begin position="343"/>
        <end position="370"/>
    </location>
</feature>
<dbReference type="InterPro" id="IPR009349">
    <property type="entry name" value="TRIP4/RQT4_C2HC5_Znf"/>
</dbReference>
<feature type="compositionally biased region" description="Low complexity" evidence="2">
    <location>
        <begin position="96"/>
        <end position="109"/>
    </location>
</feature>
<organism evidence="4 5">
    <name type="scientific">Mortierella isabellina</name>
    <name type="common">Filamentous fungus</name>
    <name type="synonym">Umbelopsis isabellina</name>
    <dbReference type="NCBI Taxonomy" id="91625"/>
    <lineage>
        <taxon>Eukaryota</taxon>
        <taxon>Fungi</taxon>
        <taxon>Fungi incertae sedis</taxon>
        <taxon>Mucoromycota</taxon>
        <taxon>Mucoromycotina</taxon>
        <taxon>Umbelopsidomycetes</taxon>
        <taxon>Umbelopsidales</taxon>
        <taxon>Umbelopsidaceae</taxon>
        <taxon>Umbelopsis</taxon>
    </lineage>
</organism>
<feature type="compositionally biased region" description="Polar residues" evidence="2">
    <location>
        <begin position="178"/>
        <end position="200"/>
    </location>
</feature>
<name>A0A8H7U8Y9_MORIS</name>
<evidence type="ECO:0000259" key="3">
    <source>
        <dbReference type="Pfam" id="PF06221"/>
    </source>
</evidence>
<sequence>MSSMQDWAIEKLSVFLGFDPETLREQVYPYLVSIESSNELVEHLTVSVPLMDSFNFYRRLNSDLQNLLGSNEDTNTFIQEFVNRRFPPALPTLATSRSPSLNNSRSNSPKPTTGAADQTQTNTAILNQAFGNDKNIYRKKDLEEDYYSGSTKAKKDTKQPTEHTQSAQHDSYSDARRTNSASSATTLRINSQPRKSTLTSDKLEPKKKKASDIMNLEDALKELNIQTTISASKNRQPCQCQATKHELLTISPNCLTCGKIICVQEGTGPCTFCGTPVLSKEQQLELIAEAKRKRAETAREKNRQLHKKSVAPGASHGTSRYAAKLSGAVVSDRSDDWLGPAEWEEQQRQAEQARLDAERHKEKLLDFQRSSAKRTTVIDQATDYELPSDGGNIWLTAEEKAMQVKRQQANLKKLENTNKRKVMTIDLATRNVVMEEASDQDESEDEYADVKMTPAQRTYLQRQKELHNPKRTAAVQSQPEVSEGSSGTYAHNPYLNRTEAPTFIRGAIPAKSQKKSAVVEKAAASSSKASSSRKKASSRVQDSRDMHNAEQLMIGGEDGSREVSVEPACG</sequence>
<dbReference type="PANTHER" id="PTHR12963:SF4">
    <property type="entry name" value="ACTIVATING SIGNAL COINTEGRATOR 1"/>
    <property type="match status" value="1"/>
</dbReference>
<feature type="region of interest" description="Disordered" evidence="2">
    <location>
        <begin position="89"/>
        <end position="120"/>
    </location>
</feature>
<dbReference type="GO" id="GO:0045893">
    <property type="term" value="P:positive regulation of DNA-templated transcription"/>
    <property type="evidence" value="ECO:0007669"/>
    <property type="project" value="TreeGrafter"/>
</dbReference>
<keyword evidence="1" id="KW-0175">Coiled coil</keyword>
<feature type="region of interest" description="Disordered" evidence="2">
    <location>
        <begin position="148"/>
        <end position="209"/>
    </location>
</feature>
<dbReference type="GO" id="GO:0008270">
    <property type="term" value="F:zinc ion binding"/>
    <property type="evidence" value="ECO:0007669"/>
    <property type="project" value="InterPro"/>
</dbReference>
<dbReference type="EMBL" id="JAEPQZ010000016">
    <property type="protein sequence ID" value="KAG2172762.1"/>
    <property type="molecule type" value="Genomic_DNA"/>
</dbReference>
<dbReference type="GO" id="GO:0005634">
    <property type="term" value="C:nucleus"/>
    <property type="evidence" value="ECO:0007669"/>
    <property type="project" value="InterPro"/>
</dbReference>
<keyword evidence="5" id="KW-1185">Reference proteome</keyword>
<evidence type="ECO:0000313" key="5">
    <source>
        <dbReference type="Proteomes" id="UP000654370"/>
    </source>
</evidence>
<evidence type="ECO:0000256" key="1">
    <source>
        <dbReference type="SAM" id="Coils"/>
    </source>
</evidence>
<dbReference type="PANTHER" id="PTHR12963">
    <property type="entry name" value="THYROID RECEPTOR INTERACTING PROTEIN RELATED"/>
    <property type="match status" value="1"/>
</dbReference>
<feature type="region of interest" description="Disordered" evidence="2">
    <location>
        <begin position="465"/>
        <end position="570"/>
    </location>
</feature>